<keyword evidence="7" id="KW-1185">Reference proteome</keyword>
<dbReference type="GeneID" id="105426008"/>
<dbReference type="GO" id="GO:0005654">
    <property type="term" value="C:nucleoplasm"/>
    <property type="evidence" value="ECO:0007669"/>
    <property type="project" value="TreeGrafter"/>
</dbReference>
<keyword evidence="3" id="KW-0808">Transferase</keyword>
<sequence>MDDMDINSTIDNATVVADNLAESSTKMSKRQVKRLRKEKMWLERKNERRLKERIKAREKRAYARANNLSLGPSRKVLKRSTMAASACTLTVTIDLSFDELMIDKDIAKLTKQILRCYTLNRRAAAPMQFSLTSFTGKSRASMEKHNGYEHWDVCFHTNSYIDVYPKDKIIYLTSESKNVIDRLEHDCTYVIGGLVDHNAHKGMCHKLAIEAGVRHGRLPLDKFLQMKARKVLTIDHVFEILLRISEGNTWQEAFLKVLPERKNARPIVSVQSKEKTINLKSVDVNSSMSIDVNNITPIDIDNTMPIDVNNATPADANAVSDDVNNATVDDATNVGPVDVNNAALDDATNAALVDVNNAVPIVANTCNEESYGRLECNTESKIIEGSASKFMIMDTAETT</sequence>
<dbReference type="InterPro" id="IPR028564">
    <property type="entry name" value="MT_TRM10-typ"/>
</dbReference>
<evidence type="ECO:0000256" key="1">
    <source>
        <dbReference type="ARBA" id="ARBA00012797"/>
    </source>
</evidence>
<evidence type="ECO:0000313" key="8">
    <source>
        <dbReference type="RefSeq" id="XP_011635367.1"/>
    </source>
</evidence>
<evidence type="ECO:0000256" key="4">
    <source>
        <dbReference type="ARBA" id="ARBA00022691"/>
    </source>
</evidence>
<dbReference type="InterPro" id="IPR038459">
    <property type="entry name" value="MT_TRM10-typ_sf"/>
</dbReference>
<evidence type="ECO:0000259" key="6">
    <source>
        <dbReference type="PROSITE" id="PS51675"/>
    </source>
</evidence>
<dbReference type="Proteomes" id="UP000504615">
    <property type="component" value="Unplaced"/>
</dbReference>
<comment type="catalytic activity">
    <reaction evidence="5">
        <text>guanosine(9) in tRNA + S-adenosyl-L-methionine = N(1)-methylguanosine(9) in tRNA + S-adenosyl-L-homocysteine + H(+)</text>
        <dbReference type="Rhea" id="RHEA:43156"/>
        <dbReference type="Rhea" id="RHEA-COMP:10367"/>
        <dbReference type="Rhea" id="RHEA-COMP:10368"/>
        <dbReference type="ChEBI" id="CHEBI:15378"/>
        <dbReference type="ChEBI" id="CHEBI:57856"/>
        <dbReference type="ChEBI" id="CHEBI:59789"/>
        <dbReference type="ChEBI" id="CHEBI:73542"/>
        <dbReference type="ChEBI" id="CHEBI:74269"/>
        <dbReference type="EC" id="2.1.1.221"/>
    </reaction>
</comment>
<evidence type="ECO:0000313" key="7">
    <source>
        <dbReference type="Proteomes" id="UP000504615"/>
    </source>
</evidence>
<dbReference type="GO" id="GO:0002939">
    <property type="term" value="P:tRNA N1-guanine methylation"/>
    <property type="evidence" value="ECO:0007669"/>
    <property type="project" value="TreeGrafter"/>
</dbReference>
<dbReference type="EC" id="2.1.1.221" evidence="1"/>
<dbReference type="FunFam" id="3.40.1280.30:FF:000001">
    <property type="entry name" value="tRNA methyltransferase 10 homolog A"/>
    <property type="match status" value="1"/>
</dbReference>
<dbReference type="PANTHER" id="PTHR13563:SF13">
    <property type="entry name" value="TRNA METHYLTRANSFERASE 10 HOMOLOG A"/>
    <property type="match status" value="1"/>
</dbReference>
<dbReference type="CDD" id="cd18101">
    <property type="entry name" value="Trm10euk_A"/>
    <property type="match status" value="1"/>
</dbReference>
<keyword evidence="2 8" id="KW-0489">Methyltransferase</keyword>
<evidence type="ECO:0000256" key="2">
    <source>
        <dbReference type="ARBA" id="ARBA00022603"/>
    </source>
</evidence>
<name>A0A6I9W186_9HYME</name>
<proteinExistence type="predicted"/>
<dbReference type="OrthoDB" id="278300at2759"/>
<dbReference type="Gene3D" id="3.40.1280.30">
    <property type="match status" value="1"/>
</dbReference>
<accession>A0A6I9W186</accession>
<dbReference type="GO" id="GO:0052905">
    <property type="term" value="F:tRNA (guanosine(9)-N1)-methyltransferase activity"/>
    <property type="evidence" value="ECO:0007669"/>
    <property type="project" value="UniProtKB-EC"/>
</dbReference>
<evidence type="ECO:0000256" key="5">
    <source>
        <dbReference type="ARBA" id="ARBA00048434"/>
    </source>
</evidence>
<feature type="domain" description="SAM-dependent MTase TRM10-type" evidence="6">
    <location>
        <begin position="72"/>
        <end position="265"/>
    </location>
</feature>
<organism evidence="7 8">
    <name type="scientific">Pogonomyrmex barbatus</name>
    <name type="common">red harvester ant</name>
    <dbReference type="NCBI Taxonomy" id="144034"/>
    <lineage>
        <taxon>Eukaryota</taxon>
        <taxon>Metazoa</taxon>
        <taxon>Ecdysozoa</taxon>
        <taxon>Arthropoda</taxon>
        <taxon>Hexapoda</taxon>
        <taxon>Insecta</taxon>
        <taxon>Pterygota</taxon>
        <taxon>Neoptera</taxon>
        <taxon>Endopterygota</taxon>
        <taxon>Hymenoptera</taxon>
        <taxon>Apocrita</taxon>
        <taxon>Aculeata</taxon>
        <taxon>Formicoidea</taxon>
        <taxon>Formicidae</taxon>
        <taxon>Myrmicinae</taxon>
        <taxon>Pogonomyrmex</taxon>
    </lineage>
</organism>
<dbReference type="PROSITE" id="PS51675">
    <property type="entry name" value="SAM_MT_TRM10"/>
    <property type="match status" value="1"/>
</dbReference>
<dbReference type="AlphaFoldDB" id="A0A6I9W186"/>
<dbReference type="KEGG" id="pbar:105426008"/>
<gene>
    <name evidence="8" type="primary">LOC105426008</name>
</gene>
<dbReference type="InterPro" id="IPR007356">
    <property type="entry name" value="tRNA_m1G_MeTrfase_euk"/>
</dbReference>
<protein>
    <recommendedName>
        <fullName evidence="1">tRNA (guanine(9)-N(1))-methyltransferase</fullName>
        <ecNumber evidence="1">2.1.1.221</ecNumber>
    </recommendedName>
</protein>
<dbReference type="PANTHER" id="PTHR13563">
    <property type="entry name" value="TRNA (GUANINE-9-) METHYLTRANSFERASE"/>
    <property type="match status" value="1"/>
</dbReference>
<dbReference type="RefSeq" id="XP_011635367.1">
    <property type="nucleotide sequence ID" value="XM_011637065.2"/>
</dbReference>
<evidence type="ECO:0000256" key="3">
    <source>
        <dbReference type="ARBA" id="ARBA00022679"/>
    </source>
</evidence>
<reference evidence="8" key="1">
    <citation type="submission" date="2025-08" db="UniProtKB">
        <authorList>
            <consortium name="RefSeq"/>
        </authorList>
    </citation>
    <scope>IDENTIFICATION</scope>
</reference>
<dbReference type="GO" id="GO:0000049">
    <property type="term" value="F:tRNA binding"/>
    <property type="evidence" value="ECO:0007669"/>
    <property type="project" value="TreeGrafter"/>
</dbReference>
<keyword evidence="4" id="KW-0949">S-adenosyl-L-methionine</keyword>